<reference evidence="5" key="1">
    <citation type="journal article" date="2019" name="Int. J. Syst. Evol. Microbiol.">
        <title>The Global Catalogue of Microorganisms (GCM) 10K type strain sequencing project: providing services to taxonomists for standard genome sequencing and annotation.</title>
        <authorList>
            <consortium name="The Broad Institute Genomics Platform"/>
            <consortium name="The Broad Institute Genome Sequencing Center for Infectious Disease"/>
            <person name="Wu L."/>
            <person name="Ma J."/>
        </authorList>
    </citation>
    <scope>NUCLEOTIDE SEQUENCE [LARGE SCALE GENOMIC DNA]</scope>
    <source>
        <strain evidence="5">LMG 29894</strain>
    </source>
</reference>
<dbReference type="RefSeq" id="WP_378166335.1">
    <property type="nucleotide sequence ID" value="NZ_JBHSBU010000001.1"/>
</dbReference>
<name>A0ABV8MUA0_9NEIS</name>
<dbReference type="Gene3D" id="2.120.10.30">
    <property type="entry name" value="TolB, C-terminal domain"/>
    <property type="match status" value="1"/>
</dbReference>
<dbReference type="InterPro" id="IPR011042">
    <property type="entry name" value="6-blade_b-propeller_TolB-like"/>
</dbReference>
<evidence type="ECO:0000256" key="1">
    <source>
        <dbReference type="ARBA" id="ARBA00022801"/>
    </source>
</evidence>
<dbReference type="PANTHER" id="PTHR42776:SF27">
    <property type="entry name" value="DIPEPTIDYL PEPTIDASE FAMILY MEMBER 6"/>
    <property type="match status" value="1"/>
</dbReference>
<gene>
    <name evidence="4" type="ORF">ACFOW7_16545</name>
</gene>
<evidence type="ECO:0000259" key="3">
    <source>
        <dbReference type="Pfam" id="PF00326"/>
    </source>
</evidence>
<dbReference type="InterPro" id="IPR001375">
    <property type="entry name" value="Peptidase_S9_cat"/>
</dbReference>
<accession>A0ABV8MUA0</accession>
<dbReference type="Pfam" id="PF00326">
    <property type="entry name" value="Peptidase_S9"/>
    <property type="match status" value="1"/>
</dbReference>
<dbReference type="Proteomes" id="UP001595791">
    <property type="component" value="Unassembled WGS sequence"/>
</dbReference>
<proteinExistence type="predicted"/>
<organism evidence="4 5">
    <name type="scientific">Chitinimonas lacunae</name>
    <dbReference type="NCBI Taxonomy" id="1963018"/>
    <lineage>
        <taxon>Bacteria</taxon>
        <taxon>Pseudomonadati</taxon>
        <taxon>Pseudomonadota</taxon>
        <taxon>Betaproteobacteria</taxon>
        <taxon>Neisseriales</taxon>
        <taxon>Chitinibacteraceae</taxon>
        <taxon>Chitinimonas</taxon>
    </lineage>
</organism>
<dbReference type="Gene3D" id="3.40.50.1820">
    <property type="entry name" value="alpha/beta hydrolase"/>
    <property type="match status" value="1"/>
</dbReference>
<evidence type="ECO:0000313" key="4">
    <source>
        <dbReference type="EMBL" id="MFC4160950.1"/>
    </source>
</evidence>
<sequence>MPKMLKPLALATLLALGQAHASTEVPLRDFFRNPEKAGFQLSPNGKYVSFVQPHENRLNIHVMERGGEARRVTAVKDRDIRNYFWKGNDFLLYLKDNGGDENFHLFTVDREGKSSRDLTPFDGVKVTLIDDLERHPTDVIIGLNKRKKEVFDPYRLNVKTGELTQIAENPGNIIGWLTDHEGKLRVAIASDGVNTSFLHRTDEKSPFKNVLTTGFKDLLAPLFFTPDNQRLYVASNIGRDKAAIVEIDPNTAKEVRLVYEHPEVDVTQLGYSEKRKVVTAAVYETWKYERKFLDAEAEKLYGKVAAKLPGYEVSLTSSDLDEQTYTVSAWNDRTRGSQYLYDVKTDKLEKLADIAPWIDEKKMAPMRPISYKSRDGLTIHGYLTLPLNREAKGLPVVVNPHGGPWARDSWRFNPEVQWLANRGYAVLQMNFRGSTGYGKQFWQSSFKQWGLKMQDDVSDGVKWLVDQGIADPKKVCIYGASYGGYATLAGVTFTPDLYSCAVDYVGVSNLFTFLQTIPPYWKPMLDKMYEMVGHPEKDKELLKKTSPVFHVDKIKTPLLVLQGARDPRVVKAESDQVVEALKKRGVAVEYLVKDNEGHGFSNEENRFEAYETMERFFKKHLGS</sequence>
<keyword evidence="5" id="KW-1185">Reference proteome</keyword>
<keyword evidence="1" id="KW-0378">Hydrolase</keyword>
<evidence type="ECO:0000313" key="5">
    <source>
        <dbReference type="Proteomes" id="UP001595791"/>
    </source>
</evidence>
<feature type="chain" id="PRO_5046359496" evidence="2">
    <location>
        <begin position="22"/>
        <end position="623"/>
    </location>
</feature>
<evidence type="ECO:0000256" key="2">
    <source>
        <dbReference type="SAM" id="SignalP"/>
    </source>
</evidence>
<comment type="caution">
    <text evidence="4">The sequence shown here is derived from an EMBL/GenBank/DDBJ whole genome shotgun (WGS) entry which is preliminary data.</text>
</comment>
<protein>
    <submittedName>
        <fullName evidence="4">S9 family peptidase</fullName>
    </submittedName>
</protein>
<keyword evidence="2" id="KW-0732">Signal</keyword>
<dbReference type="SUPFAM" id="SSF53474">
    <property type="entry name" value="alpha/beta-Hydrolases"/>
    <property type="match status" value="1"/>
</dbReference>
<dbReference type="InterPro" id="IPR029058">
    <property type="entry name" value="AB_hydrolase_fold"/>
</dbReference>
<feature type="domain" description="Peptidase S9 prolyl oligopeptidase catalytic" evidence="3">
    <location>
        <begin position="410"/>
        <end position="622"/>
    </location>
</feature>
<feature type="signal peptide" evidence="2">
    <location>
        <begin position="1"/>
        <end position="21"/>
    </location>
</feature>
<dbReference type="EMBL" id="JBHSBU010000001">
    <property type="protein sequence ID" value="MFC4160950.1"/>
    <property type="molecule type" value="Genomic_DNA"/>
</dbReference>
<dbReference type="PANTHER" id="PTHR42776">
    <property type="entry name" value="SERINE PEPTIDASE S9 FAMILY MEMBER"/>
    <property type="match status" value="1"/>
</dbReference>
<dbReference type="SUPFAM" id="SSF82171">
    <property type="entry name" value="DPP6 N-terminal domain-like"/>
    <property type="match status" value="1"/>
</dbReference>